<dbReference type="PROSITE" id="PS51383">
    <property type="entry name" value="YJEF_C_3"/>
    <property type="match status" value="1"/>
</dbReference>
<dbReference type="CDD" id="cd01171">
    <property type="entry name" value="YXKO-related"/>
    <property type="match status" value="1"/>
</dbReference>
<evidence type="ECO:0000256" key="3">
    <source>
        <dbReference type="ARBA" id="ARBA00022857"/>
    </source>
</evidence>
<feature type="region of interest" description="Disordered" evidence="7">
    <location>
        <begin position="263"/>
        <end position="298"/>
    </location>
</feature>
<keyword evidence="6" id="KW-0597">Phosphoprotein</keyword>
<feature type="region of interest" description="Disordered" evidence="7">
    <location>
        <begin position="412"/>
        <end position="443"/>
    </location>
</feature>
<dbReference type="GO" id="GO:0046496">
    <property type="term" value="P:nicotinamide nucleotide metabolic process"/>
    <property type="evidence" value="ECO:0007669"/>
    <property type="project" value="UniProtKB-UniRule"/>
</dbReference>
<dbReference type="OrthoDB" id="8110916at2759"/>
<feature type="compositionally biased region" description="Polar residues" evidence="7">
    <location>
        <begin position="263"/>
        <end position="275"/>
    </location>
</feature>
<keyword evidence="2 6" id="KW-0067">ATP-binding</keyword>
<dbReference type="GO" id="GO:0110051">
    <property type="term" value="P:metabolite repair"/>
    <property type="evidence" value="ECO:0007669"/>
    <property type="project" value="TreeGrafter"/>
</dbReference>
<dbReference type="SUPFAM" id="SSF53613">
    <property type="entry name" value="Ribokinase-like"/>
    <property type="match status" value="2"/>
</dbReference>
<name>F0VH39_NEOCL</name>
<dbReference type="Pfam" id="PF01256">
    <property type="entry name" value="Carb_kinase"/>
    <property type="match status" value="1"/>
</dbReference>
<feature type="binding site" evidence="6">
    <location>
        <begin position="376"/>
        <end position="385"/>
    </location>
    <ligand>
        <name>ATP</name>
        <dbReference type="ChEBI" id="CHEBI:30616"/>
    </ligand>
</feature>
<dbReference type="EMBL" id="LN714482">
    <property type="protein sequence ID" value="CEL67017.1"/>
    <property type="molecule type" value="Genomic_DNA"/>
</dbReference>
<keyword evidence="11" id="KW-1185">Reference proteome</keyword>
<evidence type="ECO:0000313" key="10">
    <source>
        <dbReference type="EMBL" id="CEL67017.1"/>
    </source>
</evidence>
<dbReference type="Proteomes" id="UP000007494">
    <property type="component" value="Chromosome VIIb"/>
</dbReference>
<dbReference type="GO" id="GO:0016301">
    <property type="term" value="F:kinase activity"/>
    <property type="evidence" value="ECO:0007669"/>
    <property type="project" value="UniProtKB-KW"/>
</dbReference>
<evidence type="ECO:0000256" key="4">
    <source>
        <dbReference type="ARBA" id="ARBA00023027"/>
    </source>
</evidence>
<dbReference type="InParanoid" id="F0VH39"/>
<gene>
    <name evidence="10" type="ORF">BN1204_028220</name>
    <name evidence="9" type="ORF">NCLIV_028220</name>
</gene>
<sequence length="500" mass="52934">MAETARSHDGRDNPAVWDETSRAWVKAAKDFFIPSLDFSHHKGQNGRICVVGGALEFTGAPYFSAMAALHMGMDLAYIITTPEAAGPIKTYSPELIVYPILPGESQRGQSLEDALARLESKASAILKKCDVIVMGPGMGSPAVPPAPDAGSDKDRDLRETRGMTPETGCAVQRAALTVLNMAMEENKFLVIDADMIRVLCAPSHSPSLQRLKNYRQCILTPNKREIDLLLRAFHHLTESSPPPHGSFLSSFFAAAHREQQRSLGAQTASGVSSDISEQRKSAAETQAAPTASEDSASALTAPPSLLPLPLFPSSFMPFAPTLAGLPLGLEGPSLLVKGAADVLVVFSRAPSRPGYSSPDSGGAAFAACGLSRASRGSPKRSGGQGDVLGGVLAAFIAWWRIALANRRGSPGVVSVHPGSAEGNVKKNPEETDHEARRDTSLGPVIGVDDEEAAGLLCAAFNACLLVRQTAARAFQEHGRSMLAGHLLARIGPVFRTLYNE</sequence>
<reference evidence="11" key="3">
    <citation type="journal article" date="2012" name="PLoS Pathog.">
        <title>Comparative genomics of the apicomplexan parasites Toxoplasma gondii and Neospora caninum: Coccidia differing in host range and transmission strategy.</title>
        <authorList>
            <person name="Reid A.J."/>
            <person name="Vermont S.J."/>
            <person name="Cotton J.A."/>
            <person name="Harris D."/>
            <person name="Hill-Cawthorne G.A."/>
            <person name="Konen-Waisman S."/>
            <person name="Latham S.M."/>
            <person name="Mourier T."/>
            <person name="Norton R."/>
            <person name="Quail M.A."/>
            <person name="Sanders M."/>
            <person name="Shanmugam D."/>
            <person name="Sohal A."/>
            <person name="Wasmuth J.D."/>
            <person name="Brunk B."/>
            <person name="Grigg M.E."/>
            <person name="Howard J.C."/>
            <person name="Parkinson J."/>
            <person name="Roos D.S."/>
            <person name="Trees A.J."/>
            <person name="Berriman M."/>
            <person name="Pain A."/>
            <person name="Wastling J.M."/>
        </authorList>
    </citation>
    <scope>NUCLEOTIDE SEQUENCE [LARGE SCALE GENOMIC DNA]</scope>
    <source>
        <strain evidence="11">Liverpool</strain>
    </source>
</reference>
<accession>F0VH39</accession>
<organism evidence="9 11">
    <name type="scientific">Neospora caninum (strain Liverpool)</name>
    <dbReference type="NCBI Taxonomy" id="572307"/>
    <lineage>
        <taxon>Eukaryota</taxon>
        <taxon>Sar</taxon>
        <taxon>Alveolata</taxon>
        <taxon>Apicomplexa</taxon>
        <taxon>Conoidasida</taxon>
        <taxon>Coccidia</taxon>
        <taxon>Eucoccidiorida</taxon>
        <taxon>Eimeriorina</taxon>
        <taxon>Sarcocystidae</taxon>
        <taxon>Neospora</taxon>
    </lineage>
</organism>
<dbReference type="InterPro" id="IPR000631">
    <property type="entry name" value="CARKD"/>
</dbReference>
<feature type="compositionally biased region" description="Basic and acidic residues" evidence="7">
    <location>
        <begin position="423"/>
        <end position="439"/>
    </location>
</feature>
<feature type="compositionally biased region" description="Polar residues" evidence="7">
    <location>
        <begin position="283"/>
        <end position="294"/>
    </location>
</feature>
<dbReference type="PANTHER" id="PTHR12592">
    <property type="entry name" value="ATP-DEPENDENT (S)-NAD(P)H-HYDRATE DEHYDRATASE FAMILY MEMBER"/>
    <property type="match status" value="1"/>
</dbReference>
<comment type="cofactor">
    <cofactor evidence="6">
        <name>Mg(2+)</name>
        <dbReference type="ChEBI" id="CHEBI:18420"/>
    </cofactor>
</comment>
<reference evidence="10" key="4">
    <citation type="journal article" date="2015" name="PLoS ONE">
        <title>Comprehensive Evaluation of Toxoplasma gondii VEG and Neospora caninum LIV Genomes with Tachyzoite Stage Transcriptome and Proteome Defines Novel Transcript Features.</title>
        <authorList>
            <person name="Ramaprasad A."/>
            <person name="Mourier T."/>
            <person name="Naeem R."/>
            <person name="Malas T.B."/>
            <person name="Moussa E."/>
            <person name="Panigrahi A."/>
            <person name="Vermont S.J."/>
            <person name="Otto T.D."/>
            <person name="Wastling J."/>
            <person name="Pain A."/>
        </authorList>
    </citation>
    <scope>NUCLEOTIDE SEQUENCE</scope>
    <source>
        <strain evidence="10">Liverpool</strain>
    </source>
</reference>
<comment type="similarity">
    <text evidence="6">Belongs to the NnrD/CARKD family.</text>
</comment>
<evidence type="ECO:0000256" key="6">
    <source>
        <dbReference type="HAMAP-Rule" id="MF_03157"/>
    </source>
</evidence>
<comment type="catalytic activity">
    <reaction evidence="6">
        <text>(6S)-NADPHX + ATP = ADP + phosphate + NADPH + H(+)</text>
        <dbReference type="Rhea" id="RHEA:32231"/>
        <dbReference type="ChEBI" id="CHEBI:15378"/>
        <dbReference type="ChEBI" id="CHEBI:30616"/>
        <dbReference type="ChEBI" id="CHEBI:43474"/>
        <dbReference type="ChEBI" id="CHEBI:57783"/>
        <dbReference type="ChEBI" id="CHEBI:64076"/>
        <dbReference type="ChEBI" id="CHEBI:456216"/>
        <dbReference type="EC" id="4.2.1.93"/>
    </reaction>
</comment>
<evidence type="ECO:0000256" key="2">
    <source>
        <dbReference type="ARBA" id="ARBA00022840"/>
    </source>
</evidence>
<protein>
    <recommendedName>
        <fullName evidence="6">ATP-dependent (S)-NAD(P)H-hydrate dehydratase</fullName>
        <ecNumber evidence="6">4.2.1.93</ecNumber>
    </recommendedName>
    <alternativeName>
        <fullName evidence="6">ATP-dependent NAD(P)HX dehydratase</fullName>
    </alternativeName>
</protein>
<dbReference type="GO" id="GO:0047453">
    <property type="term" value="F:ATP-dependent NAD(P)H-hydrate dehydratase activity"/>
    <property type="evidence" value="ECO:0007669"/>
    <property type="project" value="UniProtKB-UniRule"/>
</dbReference>
<dbReference type="GeneID" id="13443143"/>
<keyword evidence="10" id="KW-0418">Kinase</keyword>
<dbReference type="EC" id="4.2.1.93" evidence="6"/>
<feature type="binding site" evidence="6">
    <location>
        <begin position="222"/>
        <end position="228"/>
    </location>
    <ligand>
        <name>(6S)-NADPHX</name>
        <dbReference type="ChEBI" id="CHEBI:64076"/>
    </ligand>
</feature>
<comment type="catalytic activity">
    <reaction evidence="6">
        <text>(6S)-NADHX + ATP = ADP + phosphate + NADH + H(+)</text>
        <dbReference type="Rhea" id="RHEA:19017"/>
        <dbReference type="ChEBI" id="CHEBI:15378"/>
        <dbReference type="ChEBI" id="CHEBI:30616"/>
        <dbReference type="ChEBI" id="CHEBI:43474"/>
        <dbReference type="ChEBI" id="CHEBI:57945"/>
        <dbReference type="ChEBI" id="CHEBI:64074"/>
        <dbReference type="ChEBI" id="CHEBI:456216"/>
        <dbReference type="EC" id="4.2.1.93"/>
    </reaction>
</comment>
<keyword evidence="10" id="KW-0808">Transferase</keyword>
<dbReference type="OMA" id="HKGRYGK"/>
<evidence type="ECO:0000259" key="8">
    <source>
        <dbReference type="PROSITE" id="PS51383"/>
    </source>
</evidence>
<evidence type="ECO:0000256" key="1">
    <source>
        <dbReference type="ARBA" id="ARBA00022741"/>
    </source>
</evidence>
<reference evidence="9" key="1">
    <citation type="submission" date="2011-02" db="EMBL/GenBank/DDBJ databases">
        <authorList>
            <person name="Aslett M."/>
        </authorList>
    </citation>
    <scope>NUCLEOTIDE SEQUENCE</scope>
    <source>
        <strain evidence="9">Liverpool</strain>
    </source>
</reference>
<feature type="binding site" evidence="6">
    <location>
        <position position="137"/>
    </location>
    <ligand>
        <name>(6S)-NADPHX</name>
        <dbReference type="ChEBI" id="CHEBI:64076"/>
    </ligand>
</feature>
<comment type="function">
    <text evidence="6">Catalyzes the dehydration of the S-form of NAD(P)HX at the expense of ATP, which is converted to ADP. Together with NAD(P)HX epimerase, which catalyzes the epimerization of the S- and R-forms, the enzyme allows the repair of both epimers of NAD(P)HX, a damaged form of NAD(P)H that is a result of enzymatic or heat-dependent hydration.</text>
</comment>
<dbReference type="GO" id="GO:0005524">
    <property type="term" value="F:ATP binding"/>
    <property type="evidence" value="ECO:0007669"/>
    <property type="project" value="UniProtKB-KW"/>
</dbReference>
<feature type="binding site" evidence="6">
    <location>
        <begin position="337"/>
        <end position="341"/>
    </location>
    <ligand>
        <name>ATP</name>
        <dbReference type="ChEBI" id="CHEBI:30616"/>
    </ligand>
</feature>
<dbReference type="AlphaFoldDB" id="F0VH39"/>
<dbReference type="eggNOG" id="KOG3974">
    <property type="taxonomic scope" value="Eukaryota"/>
</dbReference>
<evidence type="ECO:0000256" key="7">
    <source>
        <dbReference type="SAM" id="MobiDB-lite"/>
    </source>
</evidence>
<evidence type="ECO:0000313" key="11">
    <source>
        <dbReference type="Proteomes" id="UP000007494"/>
    </source>
</evidence>
<evidence type="ECO:0000313" key="9">
    <source>
        <dbReference type="EMBL" id="CBZ53033.1"/>
    </source>
</evidence>
<dbReference type="Gene3D" id="3.40.1190.20">
    <property type="match status" value="2"/>
</dbReference>
<dbReference type="InterPro" id="IPR029056">
    <property type="entry name" value="Ribokinase-like"/>
</dbReference>
<reference evidence="9" key="2">
    <citation type="submission" date="2011-03" db="EMBL/GenBank/DDBJ databases">
        <title>Comparative genomics and transcriptomics of Neospora caninum and Toxoplasma gondii.</title>
        <authorList>
            <person name="Reid A.J."/>
            <person name="Sohal A."/>
            <person name="Harris D."/>
            <person name="Quail M."/>
            <person name="Sanders M."/>
            <person name="Berriman M."/>
            <person name="Wastling J.M."/>
            <person name="Pain A."/>
        </authorList>
    </citation>
    <scope>NUCLEOTIDE SEQUENCE</scope>
    <source>
        <strain evidence="9">Liverpool</strain>
    </source>
</reference>
<keyword evidence="3" id="KW-0521">NADP</keyword>
<keyword evidence="4 6" id="KW-0520">NAD</keyword>
<proteinExistence type="inferred from homology"/>
<dbReference type="PANTHER" id="PTHR12592:SF0">
    <property type="entry name" value="ATP-DEPENDENT (S)-NAD(P)H-HYDRATE DEHYDRATASE"/>
    <property type="match status" value="1"/>
</dbReference>
<keyword evidence="5 6" id="KW-0456">Lyase</keyword>
<dbReference type="VEuPathDB" id="ToxoDB:NCLIV_028220"/>
<dbReference type="FunCoup" id="F0VH39">
    <property type="interactions" value="84"/>
</dbReference>
<dbReference type="HAMAP" id="MF_01965">
    <property type="entry name" value="NADHX_dehydratase"/>
    <property type="match status" value="1"/>
</dbReference>
<evidence type="ECO:0000256" key="5">
    <source>
        <dbReference type="ARBA" id="ARBA00023239"/>
    </source>
</evidence>
<keyword evidence="1 6" id="KW-0547">Nucleotide-binding</keyword>
<dbReference type="EMBL" id="FR823389">
    <property type="protein sequence ID" value="CBZ53033.1"/>
    <property type="molecule type" value="Genomic_DNA"/>
</dbReference>
<feature type="domain" description="YjeF C-terminal" evidence="8">
    <location>
        <begin position="25"/>
        <end position="497"/>
    </location>
</feature>
<dbReference type="RefSeq" id="XP_003883065.1">
    <property type="nucleotide sequence ID" value="XM_003883016.1"/>
</dbReference>
<feature type="binding site" evidence="6">
    <location>
        <position position="386"/>
    </location>
    <ligand>
        <name>(6S)-NADPHX</name>
        <dbReference type="ChEBI" id="CHEBI:64076"/>
    </ligand>
</feature>